<organism evidence="1 2">
    <name type="scientific">Paenibacillus plantarum</name>
    <dbReference type="NCBI Taxonomy" id="2654975"/>
    <lineage>
        <taxon>Bacteria</taxon>
        <taxon>Bacillati</taxon>
        <taxon>Bacillota</taxon>
        <taxon>Bacilli</taxon>
        <taxon>Bacillales</taxon>
        <taxon>Paenibacillaceae</taxon>
        <taxon>Paenibacillus</taxon>
    </lineage>
</organism>
<reference evidence="1 2" key="1">
    <citation type="submission" date="2019-10" db="EMBL/GenBank/DDBJ databases">
        <title>Description of Paenibacillus humi sp. nov.</title>
        <authorList>
            <person name="Carlier A."/>
            <person name="Qi S."/>
        </authorList>
    </citation>
    <scope>NUCLEOTIDE SEQUENCE [LARGE SCALE GENOMIC DNA]</scope>
    <source>
        <strain evidence="1 2">LMG 31461</strain>
    </source>
</reference>
<dbReference type="PANTHER" id="PTHR41302:SF2">
    <property type="entry name" value="PRESPORE SPECIFIC TRANSCRIPTIONAL ACTIVATOR RSFA"/>
    <property type="match status" value="1"/>
</dbReference>
<dbReference type="InterPro" id="IPR014243">
    <property type="entry name" value="RsfA-like"/>
</dbReference>
<dbReference type="PANTHER" id="PTHR41302">
    <property type="entry name" value="PRESPORE-SPECIFIC TRANSCRIPTIONAL REGULATOR RSFA-RELATED"/>
    <property type="match status" value="1"/>
</dbReference>
<accession>A0ABX1X484</accession>
<gene>
    <name evidence="1" type="ORF">GC096_04055</name>
</gene>
<sequence>MVKKRSIVIWSEHEDTQLATIIINNLQSGKTQLQAFQTASQQIGRTTSACGFRWNNNLRKKYEDSIEEAKISGKALKGVLSVKESLTNTSDNNKASDVQDPITSIINSVDVVRDKLIGMSKYILELESQLSRKDKEISDLRKEVSEINYYSEDLPLLKLLFKKAHEIGFLDKIS</sequence>
<dbReference type="SUPFAM" id="SSF46689">
    <property type="entry name" value="Homeodomain-like"/>
    <property type="match status" value="1"/>
</dbReference>
<name>A0ABX1X484_9BACL</name>
<protein>
    <recommendedName>
        <fullName evidence="3">Transcription factor, RsfA family</fullName>
    </recommendedName>
</protein>
<evidence type="ECO:0008006" key="3">
    <source>
        <dbReference type="Google" id="ProtNLM"/>
    </source>
</evidence>
<dbReference type="InterPro" id="IPR009057">
    <property type="entry name" value="Homeodomain-like_sf"/>
</dbReference>
<proteinExistence type="predicted"/>
<dbReference type="EMBL" id="WHNY01000009">
    <property type="protein sequence ID" value="NOU63220.1"/>
    <property type="molecule type" value="Genomic_DNA"/>
</dbReference>
<comment type="caution">
    <text evidence="1">The sequence shown here is derived from an EMBL/GenBank/DDBJ whole genome shotgun (WGS) entry which is preliminary data.</text>
</comment>
<keyword evidence="2" id="KW-1185">Reference proteome</keyword>
<evidence type="ECO:0000313" key="1">
    <source>
        <dbReference type="EMBL" id="NOU63220.1"/>
    </source>
</evidence>
<dbReference type="Pfam" id="PF13921">
    <property type="entry name" value="Myb_DNA-bind_6"/>
    <property type="match status" value="1"/>
</dbReference>
<dbReference type="RefSeq" id="WP_171629027.1">
    <property type="nucleotide sequence ID" value="NZ_WHNY01000009.1"/>
</dbReference>
<dbReference type="Proteomes" id="UP000653578">
    <property type="component" value="Unassembled WGS sequence"/>
</dbReference>
<evidence type="ECO:0000313" key="2">
    <source>
        <dbReference type="Proteomes" id="UP000653578"/>
    </source>
</evidence>